<evidence type="ECO:0000256" key="2">
    <source>
        <dbReference type="ARBA" id="ARBA00006533"/>
    </source>
</evidence>
<gene>
    <name evidence="10" type="ORF">M404DRAFT_996946</name>
</gene>
<dbReference type="OrthoDB" id="27187at2759"/>
<keyword evidence="5" id="KW-0498">Mitosis</keyword>
<name>A0A0C3KGH5_PISTI</name>
<keyword evidence="6" id="KW-0226">DNA condensation</keyword>
<dbReference type="Gene3D" id="1.25.10.10">
    <property type="entry name" value="Leucine-rich Repeat Variant"/>
    <property type="match status" value="1"/>
</dbReference>
<dbReference type="Pfam" id="PF13646">
    <property type="entry name" value="HEAT_2"/>
    <property type="match status" value="1"/>
</dbReference>
<evidence type="ECO:0000256" key="7">
    <source>
        <dbReference type="ARBA" id="ARBA00023306"/>
    </source>
</evidence>
<dbReference type="GO" id="GO:0007076">
    <property type="term" value="P:mitotic chromosome condensation"/>
    <property type="evidence" value="ECO:0007669"/>
    <property type="project" value="InterPro"/>
</dbReference>
<keyword evidence="11" id="KW-1185">Reference proteome</keyword>
<sequence length="1111" mass="123426">MPARTNPPAEALSVSIPKIFDQAQNTTANHQKNIVALHKIHLDAAAFTESVHNGKAIKLTGERNFEDAFIDMVCRVLVIKKGVSQAERIVKFIGTYTKYLNEKAAETKKEDEAEDDDDDDTTASRFVARLLKFLVNGFVAKDKVVRYRSVRILAEMVAHLGEIDEDVYMMLRAALIERVHDKETNVRVQAVVALSKLCGSEDASDVNDDEPTAIDVLLDTLACDPAAEVRRAALLNIPLAPHTLPAMLARTRDTDTVMRKLTFSQVLENNCLSADHASIGAAHPRVLSIAQRELIIRNGLGDREPAVRAAAGSLLGTWVDVARGPTKAEDDDHAIRKDVIALLKLLDLHESTIAEDALLSIFATRVDIFEHLEFKEDYWRELTPERTFLARIFVEHCIATKDDAKLDASLPVVTHLAFQIQNAYNAYLDDTDAAAAREHNVSEEQLAQEEDARLDQEFIIGELLRLAVSLDYADEMGRRKMFKLVRDMISQEVLPESLVSRCLDILRTLSPNERDLIRVVVEVVHELRDRDTTDEEAEVEKEATETATAFGEIPSAGPSSTQEGLRKPPKEAKPLSPEEQVRADTLDLRCLSLCIGMLERVNGTFEENSTLEGILGELIIPSVKRKELALREKGLVCLGLCCLIAQRMALNSFQLFLSQIQAAPEVLKIRVLQIVFDILMVHDGDFLGRGNAGGERIVEFLLHILSVEDADKVQALMCVGLAKLVLSGIVSDDRVLKSLVVAYLSPDTADNQELRQCLSYFFPVFCCSSSVNQRQMMQITMPLFEQLAGATRELEDDQEMVSPAQIIGMFVDWTDPQKAFDVQGQKIDNSVHVDLAADIMKALFKDGMEKEDKKVLCQVLGRLHLPDTADDDKIRTIKLLIHNLGTRRPLRDTAAKNALAKFDASLSKKYADKLADFNEEEYRQLAALKDLFEFLDDIIPIDEDEEIELPKTRARKRRSRSMTTDTVTSGAEEGSPATSAASSSKPRSKGKGKQPKRRRVSGSDDDSDDHAPDNHATPAPTRVLPKRAASVKKPAAQPIIISDDDDEDEEHEDNPTETTPVPSSRKRDPNQRQTGGKTTEDHLAGNTTFDSIMDSGDEDEEGEVDDILAED</sequence>
<dbReference type="HOGENOM" id="CLU_004446_1_0_1"/>
<organism evidence="10 11">
    <name type="scientific">Pisolithus tinctorius Marx 270</name>
    <dbReference type="NCBI Taxonomy" id="870435"/>
    <lineage>
        <taxon>Eukaryota</taxon>
        <taxon>Fungi</taxon>
        <taxon>Dikarya</taxon>
        <taxon>Basidiomycota</taxon>
        <taxon>Agaricomycotina</taxon>
        <taxon>Agaricomycetes</taxon>
        <taxon>Agaricomycetidae</taxon>
        <taxon>Boletales</taxon>
        <taxon>Sclerodermatineae</taxon>
        <taxon>Pisolithaceae</taxon>
        <taxon>Pisolithus</taxon>
    </lineage>
</organism>
<dbReference type="STRING" id="870435.A0A0C3KGH5"/>
<keyword evidence="3" id="KW-0158">Chromosome</keyword>
<evidence type="ECO:0000313" key="11">
    <source>
        <dbReference type="Proteomes" id="UP000054217"/>
    </source>
</evidence>
<proteinExistence type="inferred from homology"/>
<dbReference type="InterPro" id="IPR027165">
    <property type="entry name" value="CND3"/>
</dbReference>
<keyword evidence="4" id="KW-0132">Cell division</keyword>
<dbReference type="AlphaFoldDB" id="A0A0C3KGH5"/>
<feature type="compositionally biased region" description="Acidic residues" evidence="8">
    <location>
        <begin position="1042"/>
        <end position="1052"/>
    </location>
</feature>
<evidence type="ECO:0000259" key="9">
    <source>
        <dbReference type="Pfam" id="PF12719"/>
    </source>
</evidence>
<accession>A0A0C3KGH5</accession>
<comment type="similarity">
    <text evidence="2">Belongs to the CND3 (condensin subunit 3) family.</text>
</comment>
<dbReference type="GO" id="GO:0051301">
    <property type="term" value="P:cell division"/>
    <property type="evidence" value="ECO:0007669"/>
    <property type="project" value="UniProtKB-KW"/>
</dbReference>
<evidence type="ECO:0000256" key="5">
    <source>
        <dbReference type="ARBA" id="ARBA00022776"/>
    </source>
</evidence>
<feature type="region of interest" description="Disordered" evidence="8">
    <location>
        <begin position="950"/>
        <end position="1111"/>
    </location>
</feature>
<comment type="subcellular location">
    <subcellularLocation>
        <location evidence="1">Chromosome</location>
    </subcellularLocation>
</comment>
<dbReference type="EMBL" id="KN831956">
    <property type="protein sequence ID" value="KIO08702.1"/>
    <property type="molecule type" value="Genomic_DNA"/>
</dbReference>
<dbReference type="SUPFAM" id="SSF48371">
    <property type="entry name" value="ARM repeat"/>
    <property type="match status" value="1"/>
</dbReference>
<reference evidence="10 11" key="1">
    <citation type="submission" date="2014-04" db="EMBL/GenBank/DDBJ databases">
        <authorList>
            <consortium name="DOE Joint Genome Institute"/>
            <person name="Kuo A."/>
            <person name="Kohler A."/>
            <person name="Costa M.D."/>
            <person name="Nagy L.G."/>
            <person name="Floudas D."/>
            <person name="Copeland A."/>
            <person name="Barry K.W."/>
            <person name="Cichocki N."/>
            <person name="Veneault-Fourrey C."/>
            <person name="LaButti K."/>
            <person name="Lindquist E.A."/>
            <person name="Lipzen A."/>
            <person name="Lundell T."/>
            <person name="Morin E."/>
            <person name="Murat C."/>
            <person name="Sun H."/>
            <person name="Tunlid A."/>
            <person name="Henrissat B."/>
            <person name="Grigoriev I.V."/>
            <person name="Hibbett D.S."/>
            <person name="Martin F."/>
            <person name="Nordberg H.P."/>
            <person name="Cantor M.N."/>
            <person name="Hua S.X."/>
        </authorList>
    </citation>
    <scope>NUCLEOTIDE SEQUENCE [LARGE SCALE GENOMIC DNA]</scope>
    <source>
        <strain evidence="10 11">Marx 270</strain>
    </source>
</reference>
<dbReference type="InterPro" id="IPR025977">
    <property type="entry name" value="Cnd3_C"/>
</dbReference>
<evidence type="ECO:0000256" key="1">
    <source>
        <dbReference type="ARBA" id="ARBA00004286"/>
    </source>
</evidence>
<keyword evidence="7" id="KW-0131">Cell cycle</keyword>
<feature type="compositionally biased region" description="Basic residues" evidence="8">
    <location>
        <begin position="986"/>
        <end position="1000"/>
    </location>
</feature>
<feature type="region of interest" description="Disordered" evidence="8">
    <location>
        <begin position="530"/>
        <end position="580"/>
    </location>
</feature>
<protein>
    <recommendedName>
        <fullName evidence="9">Nuclear condensin complex subunit 3 C-terminal domain-containing protein</fullName>
    </recommendedName>
</protein>
<dbReference type="InParanoid" id="A0A0C3KGH5"/>
<dbReference type="Proteomes" id="UP000054217">
    <property type="component" value="Unassembled WGS sequence"/>
</dbReference>
<dbReference type="GO" id="GO:0000793">
    <property type="term" value="C:condensed chromosome"/>
    <property type="evidence" value="ECO:0007669"/>
    <property type="project" value="TreeGrafter"/>
</dbReference>
<feature type="domain" description="Nuclear condensin complex subunit 3 C-terminal" evidence="9">
    <location>
        <begin position="589"/>
        <end position="865"/>
    </location>
</feature>
<reference evidence="11" key="2">
    <citation type="submission" date="2015-01" db="EMBL/GenBank/DDBJ databases">
        <title>Evolutionary Origins and Diversification of the Mycorrhizal Mutualists.</title>
        <authorList>
            <consortium name="DOE Joint Genome Institute"/>
            <consortium name="Mycorrhizal Genomics Consortium"/>
            <person name="Kohler A."/>
            <person name="Kuo A."/>
            <person name="Nagy L.G."/>
            <person name="Floudas D."/>
            <person name="Copeland A."/>
            <person name="Barry K.W."/>
            <person name="Cichocki N."/>
            <person name="Veneault-Fourrey C."/>
            <person name="LaButti K."/>
            <person name="Lindquist E.A."/>
            <person name="Lipzen A."/>
            <person name="Lundell T."/>
            <person name="Morin E."/>
            <person name="Murat C."/>
            <person name="Riley R."/>
            <person name="Ohm R."/>
            <person name="Sun H."/>
            <person name="Tunlid A."/>
            <person name="Henrissat B."/>
            <person name="Grigoriev I.V."/>
            <person name="Hibbett D.S."/>
            <person name="Martin F."/>
        </authorList>
    </citation>
    <scope>NUCLEOTIDE SEQUENCE [LARGE SCALE GENOMIC DNA]</scope>
    <source>
        <strain evidence="11">Marx 270</strain>
    </source>
</reference>
<dbReference type="PANTHER" id="PTHR14418">
    <property type="entry name" value="CONDENSIN COMPLEX SUBUNIT 3-RELATED"/>
    <property type="match status" value="1"/>
</dbReference>
<evidence type="ECO:0000313" key="10">
    <source>
        <dbReference type="EMBL" id="KIO08702.1"/>
    </source>
</evidence>
<feature type="compositionally biased region" description="Low complexity" evidence="8">
    <location>
        <begin position="969"/>
        <end position="985"/>
    </location>
</feature>
<dbReference type="FunCoup" id="A0A0C3KGH5">
    <property type="interactions" value="283"/>
</dbReference>
<evidence type="ECO:0000256" key="8">
    <source>
        <dbReference type="SAM" id="MobiDB-lite"/>
    </source>
</evidence>
<evidence type="ECO:0000256" key="6">
    <source>
        <dbReference type="ARBA" id="ARBA00023067"/>
    </source>
</evidence>
<feature type="compositionally biased region" description="Basic and acidic residues" evidence="8">
    <location>
        <begin position="564"/>
        <end position="573"/>
    </location>
</feature>
<dbReference type="InterPro" id="IPR011989">
    <property type="entry name" value="ARM-like"/>
</dbReference>
<feature type="compositionally biased region" description="Acidic residues" evidence="8">
    <location>
        <begin position="1095"/>
        <end position="1111"/>
    </location>
</feature>
<dbReference type="Pfam" id="PF12719">
    <property type="entry name" value="Cnd3"/>
    <property type="match status" value="1"/>
</dbReference>
<dbReference type="InterPro" id="IPR016024">
    <property type="entry name" value="ARM-type_fold"/>
</dbReference>
<dbReference type="GO" id="GO:0000796">
    <property type="term" value="C:condensin complex"/>
    <property type="evidence" value="ECO:0007669"/>
    <property type="project" value="InterPro"/>
</dbReference>
<evidence type="ECO:0000256" key="4">
    <source>
        <dbReference type="ARBA" id="ARBA00022618"/>
    </source>
</evidence>
<evidence type="ECO:0000256" key="3">
    <source>
        <dbReference type="ARBA" id="ARBA00022454"/>
    </source>
</evidence>
<dbReference type="PANTHER" id="PTHR14418:SF5">
    <property type="entry name" value="CONDENSIN COMPLEX SUBUNIT 3"/>
    <property type="match status" value="1"/>
</dbReference>